<accession>A0AA45WY39</accession>
<sequence>MFIEALMLGIAIGLFRGGNLKSLRSAHIRMSALLVLAFLIQAALSFMMLAGSRLFLDFRLVFYAVSYGLLFIALFFNLNNKAVWLLILGSLLNFAVIFLNGGTVPIAVEALEKAGFTNRLELIQSGRLLQYQLTEGPGGWLAFLGKRLTPPAAYPIRQVFSIGDLVISMGLFVWIQSLLMGDGHYQKARVIRIDHKGKIWR</sequence>
<proteinExistence type="predicted"/>
<dbReference type="AlphaFoldDB" id="A0AA45WY39"/>
<keyword evidence="1" id="KW-0472">Membrane</keyword>
<organism evidence="2 3">
    <name type="scientific">Anoxynatronum buryatiense</name>
    <dbReference type="NCBI Taxonomy" id="489973"/>
    <lineage>
        <taxon>Bacteria</taxon>
        <taxon>Bacillati</taxon>
        <taxon>Bacillota</taxon>
        <taxon>Clostridia</taxon>
        <taxon>Eubacteriales</taxon>
        <taxon>Clostridiaceae</taxon>
        <taxon>Anoxynatronum</taxon>
    </lineage>
</organism>
<feature type="transmembrane region" description="Helical" evidence="1">
    <location>
        <begin position="31"/>
        <end position="52"/>
    </location>
</feature>
<reference evidence="2" key="1">
    <citation type="submission" date="2017-05" db="EMBL/GenBank/DDBJ databases">
        <authorList>
            <person name="Varghese N."/>
            <person name="Submissions S."/>
        </authorList>
    </citation>
    <scope>NUCLEOTIDE SEQUENCE</scope>
    <source>
        <strain evidence="2">Su22</strain>
    </source>
</reference>
<protein>
    <recommendedName>
        <fullName evidence="4">DUF5317 domain-containing protein</fullName>
    </recommendedName>
</protein>
<evidence type="ECO:0000313" key="3">
    <source>
        <dbReference type="Proteomes" id="UP001158066"/>
    </source>
</evidence>
<dbReference type="Pfam" id="PF17248">
    <property type="entry name" value="DUF5317"/>
    <property type="match status" value="1"/>
</dbReference>
<comment type="caution">
    <text evidence="2">The sequence shown here is derived from an EMBL/GenBank/DDBJ whole genome shotgun (WGS) entry which is preliminary data.</text>
</comment>
<feature type="transmembrane region" description="Helical" evidence="1">
    <location>
        <begin position="159"/>
        <end position="179"/>
    </location>
</feature>
<dbReference type="EMBL" id="FXUF01000015">
    <property type="protein sequence ID" value="SMP67321.1"/>
    <property type="molecule type" value="Genomic_DNA"/>
</dbReference>
<dbReference type="InterPro" id="IPR035168">
    <property type="entry name" value="DUF5317"/>
</dbReference>
<evidence type="ECO:0008006" key="4">
    <source>
        <dbReference type="Google" id="ProtNLM"/>
    </source>
</evidence>
<gene>
    <name evidence="2" type="ORF">SAMN06296020_11544</name>
</gene>
<keyword evidence="1" id="KW-1133">Transmembrane helix</keyword>
<dbReference type="RefSeq" id="WP_283410366.1">
    <property type="nucleotide sequence ID" value="NZ_FXUF01000015.1"/>
</dbReference>
<keyword evidence="3" id="KW-1185">Reference proteome</keyword>
<evidence type="ECO:0000256" key="1">
    <source>
        <dbReference type="SAM" id="Phobius"/>
    </source>
</evidence>
<name>A0AA45WY39_9CLOT</name>
<feature type="transmembrane region" description="Helical" evidence="1">
    <location>
        <begin position="58"/>
        <end position="76"/>
    </location>
</feature>
<dbReference type="Proteomes" id="UP001158066">
    <property type="component" value="Unassembled WGS sequence"/>
</dbReference>
<keyword evidence="1" id="KW-0812">Transmembrane</keyword>
<feature type="transmembrane region" description="Helical" evidence="1">
    <location>
        <begin position="83"/>
        <end position="108"/>
    </location>
</feature>
<evidence type="ECO:0000313" key="2">
    <source>
        <dbReference type="EMBL" id="SMP67321.1"/>
    </source>
</evidence>